<evidence type="ECO:0000256" key="3">
    <source>
        <dbReference type="ARBA" id="ARBA00029596"/>
    </source>
</evidence>
<dbReference type="CDD" id="cd16841">
    <property type="entry name" value="RraA_family"/>
    <property type="match status" value="1"/>
</dbReference>
<dbReference type="InterPro" id="IPR005493">
    <property type="entry name" value="RraA/RraA-like"/>
</dbReference>
<evidence type="ECO:0000256" key="2">
    <source>
        <dbReference type="ARBA" id="ARBA00016549"/>
    </source>
</evidence>
<dbReference type="AlphaFoldDB" id="A0A7Y9IYE3"/>
<dbReference type="Pfam" id="PF03737">
    <property type="entry name" value="RraA-like"/>
    <property type="match status" value="1"/>
</dbReference>
<dbReference type="Proteomes" id="UP000542125">
    <property type="component" value="Unassembled WGS sequence"/>
</dbReference>
<dbReference type="InterPro" id="IPR036704">
    <property type="entry name" value="RraA/RraA-like_sf"/>
</dbReference>
<organism evidence="6 7">
    <name type="scientific">Pigmentiphaga litoralis</name>
    <dbReference type="NCBI Taxonomy" id="516702"/>
    <lineage>
        <taxon>Bacteria</taxon>
        <taxon>Pseudomonadati</taxon>
        <taxon>Pseudomonadota</taxon>
        <taxon>Betaproteobacteria</taxon>
        <taxon>Burkholderiales</taxon>
        <taxon>Alcaligenaceae</taxon>
        <taxon>Pigmentiphaga</taxon>
    </lineage>
</organism>
<dbReference type="Gene3D" id="3.50.30.40">
    <property type="entry name" value="Ribonuclease E inhibitor RraA/RraA-like"/>
    <property type="match status" value="1"/>
</dbReference>
<dbReference type="NCBIfam" id="NF004850">
    <property type="entry name" value="PRK06201.1"/>
    <property type="match status" value="1"/>
</dbReference>
<comment type="cofactor">
    <cofactor evidence="5">
        <name>Mg(2+)</name>
        <dbReference type="ChEBI" id="CHEBI:18420"/>
    </cofactor>
</comment>
<protein>
    <recommendedName>
        <fullName evidence="2">Putative 4-hydroxy-4-methyl-2-oxoglutarate aldolase</fullName>
    </recommendedName>
    <alternativeName>
        <fullName evidence="3">Regulator of ribonuclease activity homolog</fullName>
    </alternativeName>
    <alternativeName>
        <fullName evidence="4">RraA-like protein</fullName>
    </alternativeName>
</protein>
<feature type="binding site" evidence="5">
    <location>
        <position position="118"/>
    </location>
    <ligand>
        <name>Mg(2+)</name>
        <dbReference type="ChEBI" id="CHEBI:18420"/>
    </ligand>
</feature>
<dbReference type="RefSeq" id="WP_179588385.1">
    <property type="nucleotide sequence ID" value="NZ_JACBYR010000001.1"/>
</dbReference>
<dbReference type="PANTHER" id="PTHR33254">
    <property type="entry name" value="4-HYDROXY-4-METHYL-2-OXOGLUTARATE ALDOLASE 3-RELATED"/>
    <property type="match status" value="1"/>
</dbReference>
<feature type="binding site" evidence="5">
    <location>
        <position position="117"/>
    </location>
    <ligand>
        <name>substrate</name>
    </ligand>
</feature>
<evidence type="ECO:0000256" key="5">
    <source>
        <dbReference type="PIRSR" id="PIRSR605493-1"/>
    </source>
</evidence>
<feature type="binding site" evidence="5">
    <location>
        <begin position="95"/>
        <end position="98"/>
    </location>
    <ligand>
        <name>substrate</name>
    </ligand>
</feature>
<keyword evidence="7" id="KW-1185">Reference proteome</keyword>
<dbReference type="PANTHER" id="PTHR33254:SF4">
    <property type="entry name" value="4-HYDROXY-4-METHYL-2-OXOGLUTARATE ALDOLASE 3-RELATED"/>
    <property type="match status" value="1"/>
</dbReference>
<evidence type="ECO:0000256" key="4">
    <source>
        <dbReference type="ARBA" id="ARBA00030169"/>
    </source>
</evidence>
<comment type="cofactor">
    <cofactor evidence="1">
        <name>a divalent metal cation</name>
        <dbReference type="ChEBI" id="CHEBI:60240"/>
    </cofactor>
</comment>
<comment type="caution">
    <text evidence="6">The sequence shown here is derived from an EMBL/GenBank/DDBJ whole genome shotgun (WGS) entry which is preliminary data.</text>
</comment>
<dbReference type="GO" id="GO:0046872">
    <property type="term" value="F:metal ion binding"/>
    <property type="evidence" value="ECO:0007669"/>
    <property type="project" value="UniProtKB-KW"/>
</dbReference>
<name>A0A7Y9IYE3_9BURK</name>
<sequence length="220" mass="23249">MSNGFRVLPRVPGDPALVELFRDLPVANISDSLHRMSGALGLQPRHRGGYLLGTALTVKVRPGDNLMIHRALQLGQPGDVLVVDGGGVVERALIGEIMKRVAQARGFAGYVIDGAIRDAQAFADDDFPCYSRGITHRGPYKDGPGEINVPVSIGGAVVHPGDIVAGDRDGVVFIPPADAREVAAATRKKGSDEVATMASIADGTYDDAWVQEFLASKGLR</sequence>
<gene>
    <name evidence="6" type="ORF">FHW18_003999</name>
</gene>
<proteinExistence type="predicted"/>
<evidence type="ECO:0000313" key="7">
    <source>
        <dbReference type="Proteomes" id="UP000542125"/>
    </source>
</evidence>
<dbReference type="SUPFAM" id="SSF89562">
    <property type="entry name" value="RraA-like"/>
    <property type="match status" value="1"/>
</dbReference>
<evidence type="ECO:0000256" key="1">
    <source>
        <dbReference type="ARBA" id="ARBA00001968"/>
    </source>
</evidence>
<evidence type="ECO:0000313" key="6">
    <source>
        <dbReference type="EMBL" id="NYE84728.1"/>
    </source>
</evidence>
<reference evidence="6 7" key="1">
    <citation type="submission" date="2020-07" db="EMBL/GenBank/DDBJ databases">
        <title>Genomic Encyclopedia of Type Strains, Phase IV (KMG-V): Genome sequencing to study the core and pangenomes of soil and plant-associated prokaryotes.</title>
        <authorList>
            <person name="Whitman W."/>
        </authorList>
    </citation>
    <scope>NUCLEOTIDE SEQUENCE [LARGE SCALE GENOMIC DNA]</scope>
    <source>
        <strain evidence="6 7">SAS40</strain>
    </source>
</reference>
<accession>A0A7Y9IYE3</accession>
<dbReference type="EMBL" id="JACBYR010000001">
    <property type="protein sequence ID" value="NYE84728.1"/>
    <property type="molecule type" value="Genomic_DNA"/>
</dbReference>
<keyword evidence="5" id="KW-0460">Magnesium</keyword>
<keyword evidence="5" id="KW-0479">Metal-binding</keyword>